<dbReference type="SUPFAM" id="SSF54593">
    <property type="entry name" value="Glyoxalase/Bleomycin resistance protein/Dihydroxybiphenyl dioxygenase"/>
    <property type="match status" value="1"/>
</dbReference>
<dbReference type="EMBL" id="AP035768">
    <property type="protein sequence ID" value="BFO17492.1"/>
    <property type="molecule type" value="Genomic_DNA"/>
</dbReference>
<protein>
    <submittedName>
        <fullName evidence="2">VOC family protein</fullName>
    </submittedName>
</protein>
<gene>
    <name evidence="2" type="ORF">SHKM778_38800</name>
</gene>
<dbReference type="PROSITE" id="PS51819">
    <property type="entry name" value="VOC"/>
    <property type="match status" value="1"/>
</dbReference>
<dbReference type="InterPro" id="IPR052164">
    <property type="entry name" value="Anthracycline_SecMetBiosynth"/>
</dbReference>
<evidence type="ECO:0000313" key="2">
    <source>
        <dbReference type="EMBL" id="BFO17492.1"/>
    </source>
</evidence>
<organism evidence="2">
    <name type="scientific">Streptomyces haneummycinicus</name>
    <dbReference type="NCBI Taxonomy" id="3074435"/>
    <lineage>
        <taxon>Bacteria</taxon>
        <taxon>Bacillati</taxon>
        <taxon>Actinomycetota</taxon>
        <taxon>Actinomycetes</taxon>
        <taxon>Kitasatosporales</taxon>
        <taxon>Streptomycetaceae</taxon>
        <taxon>Streptomyces</taxon>
    </lineage>
</organism>
<evidence type="ECO:0000259" key="1">
    <source>
        <dbReference type="PROSITE" id="PS51819"/>
    </source>
</evidence>
<reference evidence="2" key="1">
    <citation type="submission" date="2024-06" db="EMBL/GenBank/DDBJ databases">
        <authorList>
            <consortium name="consrtm"/>
            <person name="Uemura M."/>
            <person name="Terahara T."/>
        </authorList>
    </citation>
    <scope>NUCLEOTIDE SEQUENCE</scope>
    <source>
        <strain evidence="2">KM77-8</strain>
    </source>
</reference>
<dbReference type="Gene3D" id="3.10.180.10">
    <property type="entry name" value="2,3-Dihydroxybiphenyl 1,2-Dioxygenase, domain 1"/>
    <property type="match status" value="1"/>
</dbReference>
<dbReference type="AlphaFoldDB" id="A0AAT9HJF7"/>
<dbReference type="Pfam" id="PF00903">
    <property type="entry name" value="Glyoxalase"/>
    <property type="match status" value="1"/>
</dbReference>
<dbReference type="InterPro" id="IPR037523">
    <property type="entry name" value="VOC_core"/>
</dbReference>
<name>A0AAT9HJF7_9ACTN</name>
<proteinExistence type="predicted"/>
<sequence length="116" mass="12383">MPHALKTIVYPVKDVGPAKELFRTLLGTEPYADEPYYVGFRTGTHEIGLDPHGHSKGMTGPVPYWTVSDIRATLARLLEAGAKPLQDVQDVGGGTLIAAVRDPDGNLVGLFQEGAA</sequence>
<reference evidence="2" key="2">
    <citation type="submission" date="2024-07" db="EMBL/GenBank/DDBJ databases">
        <title>Streptomyces haneummycinica sp. nov., a new antibiotic-producing actinobacterium isolated from marine sediment.</title>
        <authorList>
            <person name="Uemura M."/>
            <person name="Hamada M."/>
            <person name="Hirano S."/>
            <person name="Kobayashi K."/>
            <person name="Ohshiro T."/>
            <person name="Kobayashi T."/>
            <person name="Terahara T."/>
        </authorList>
    </citation>
    <scope>NUCLEOTIDE SEQUENCE</scope>
    <source>
        <strain evidence="2">KM77-8</strain>
    </source>
</reference>
<dbReference type="InterPro" id="IPR004360">
    <property type="entry name" value="Glyas_Fos-R_dOase_dom"/>
</dbReference>
<dbReference type="InterPro" id="IPR029068">
    <property type="entry name" value="Glyas_Bleomycin-R_OHBP_Dase"/>
</dbReference>
<feature type="domain" description="VOC" evidence="1">
    <location>
        <begin position="4"/>
        <end position="113"/>
    </location>
</feature>
<dbReference type="PANTHER" id="PTHR33993">
    <property type="entry name" value="GLYOXALASE-RELATED"/>
    <property type="match status" value="1"/>
</dbReference>
<accession>A0AAT9HJF7</accession>